<keyword evidence="2" id="KW-0812">Transmembrane</keyword>
<dbReference type="Pfam" id="PF05738">
    <property type="entry name" value="Cna_B"/>
    <property type="match status" value="18"/>
</dbReference>
<feature type="compositionally biased region" description="Polar residues" evidence="1">
    <location>
        <begin position="218"/>
        <end position="237"/>
    </location>
</feature>
<sequence>MIRKRRVRILTAIVALILAVAMGISLVPQKTVYASEDKNSNMEGFSATLIADPDTSQSETIFNGSPSEDGKIWTDKSVTTGTIYGAAAGEDNFNIALSAMGQTYSTVTTSMEATEELVAYDVVFVLDFSGSMTDGISSSWGSNSKAQAMVDAVNPAITTLMENENNRIGIVAYSGSSGSTSNATELFSLDHYTTSSDGEYLQYSSSSIRSARRSNNSGYYVQNSQGNNVTSSKSVTGGTPTQAGIYKGMDMLDKASKSEDVARIPILVLLTDGAAGYAYDGYQNLNGSSYTGTAGNGRPAKDAEVGAYTMLTANYAKDKLNQEYKEIYGDRYSEIFSDYTDETAISKFYTIGLGITNSEWTHFTLEPSTTDADRDSTVTSIKQILARDSTYGSNYNYADKYFGGSITEEQLKQIFADILADMEVEPQVTTSVNNPVSESGGGAAAGSKITFSDYLGYKMELKGEKQYLRYRGVNYVFEKQTDGSYRFNGTNQDGDSVTGPVVTEDGKSYDLYDVDFQAEFDSDLTVNGQKGYWKVTWSFPSALLPMYSRANDYNDSNLEPIRMLYEVGLEETADLSSDGLKIDEAGNLLDKDAAEFHDYAFYTNLYDFKNKQAKTTVEFNPSLENPYYYKTGYTSEVIEGSAKYLKVDMEASKTQTVTVNGTADVTLTNLSANNSRVSFSYDGRTYSADLTGSSGSYQGSTTILVTGKADNGSEMIANAVISFDVSRHRNWGSGSYSYEIDSVTVNGKTASLSNTTATANNVPITTKQTVENTGQEIISVYMELKTDDDGQLYVEDLNGKRINVEAQSDGTYEIVVGKNTYYSNVYYKYTEGTQQYQEKELDKGTMTKSYVGSFEVVQPENENELTEANFKDYFVYHSADGAEHSATGILFSDGSTWGTVTESGEANRPAEGTFKVLVDGITNEAEEGIEVNFEFIVETQRTDSGIKYGVLESSYWEAAGQNQKSVDMHLSTTPEVKEDGSYWYDVSYTIVIDNPDDTKNENNKTHTDSGYFTSELTAGALDAYLGNNGRVAVQIADNTYGKSITVNKTWLDGNGNVIPNDNAGLSSAKIEVGLYQTYSYVDQNGDTITSQEGSGAFTTVELNQGNLFSHTWGETSLPRYLTDSGGNIVLDYTELNNPVPVEVNYTVKEISGTSGWVLDGTVERTETDTVVTFALTNVPNATFSPSVTKEWTKDGEPADAPEDYKLKVELLANGQVVKDSAQVDAQNQVVATLTQADESSDAVLQVQYGGNDLGTQDVPLTDFAGSKSKEYTFTYGSVGTPGSGSYADKVEVRITVSDTYGGKLGISDAKTVYSIAKADGSGQFEEHILPAAKAERTETDDSKTVTFTMKYLSEKEASVILDGTETEPWSYTWENDEWHLPLLTQDPDTGNYEPIVYTVKETLLVPDASASGGYKEYPVDEDTGLIQVSDTEVYKVSTESTADYQFTITNDLGVTERTAEKVWIDNNNAYTTRPDQITFTLQADGTAVSGGERVITPDGTPEIWNGTTQALWENLPVYNPDTGEKIAYTVEETMGTLPGDSYKTTVQADPDDDKNFIVTNQLSTDTTVDVSVDKTWVDDNDAAQKRPDNLYMVLYSQADGGQQSPAAKSPLTFTDDVLSGNWTDLPKYNGQGQKINYSVKEFSQLGDDPVEWADGYTYTVDSDTDTAGNIAYSFTNTLADGEISKTVTKVWKDAALADQRPDTVTVELSAVTTDGAKVDLADLGITAEQILSDGTWTYTWDDLPEYQNGMKVDYTVTETMVGDQPVTDGKAGLYQSVVTDDGAGNDFTVTNTLTDSTTVSVTKDWVDNPDSYTIEDVNFDVYGENPSTAVDHLIIPASAPESTVTSGALPKYNAEGEVITYTVKEDPISETETYKIVSEISDNQGTGGTFTYTATNTYVTLIQDLTGTKTWEKVTGNNIPSDITIELHRKAGDQDETVTTDLYGQNLELEWNKTGSIWNYTFKDLPIYDQNDEKYEYYVVETKIGQNAVADTDYKVTYDNSGLHITNTLEGTVDGADLAGTKTWADVEESNIPDSISVALYRSVNGGTLEPAEDTAQKEVKISVNKEEQADAALWSFDFDGVTLPKYDSDGNEYVYTVKEVSITSGQETASVVYQDAVTGTVGDYTVALSGMDITNTLKAEGDRDQTTEFPVEKIWDVPAGTTLPDDITVQLYQNDTAYGTEYTFTADDIQDWKHTFTNLRKYEDDGITPYTYSVEETKVGAADVVKGKAGDYAVTVSGGTITNKFTENAEDITITKTWKDVEVNNLPDSIQVQLYQDGIEYGDPVDITKAENTSDADANVWTYTFEDLPVYSPDVDKYQYTVKELSVTAGSTTADAAYSDTDSSVGTVGDYNVKLDGLTITNTLKQEDDKALINYPVTKNWADVTLANIPESITIQLMQDNKDAGSEVVLTADNGVNDTQWAYTYENLRKYADNGITPYTYTAKETKIGSAKVEGGRTGDFFTTYTQQDKDATVIENRYASDTEKAATSFTVTKKWTDAKGSELTEDLPDSITVQLKQDNAVYAEYTFTKEDIQDNWSHTFKDLPEYQEDGVTKYHYSVEETKITQNGVSVNVENGKAGSYEVSVNDAGNEITNKLTDDTAVLTTAATITKTWEGVAGSNIPEIQVQLVQDGKPLADKIVKLTADTEGVEVKGNTWTYTFKDLEKYTAGGIIEHVYTVQENSVDGKAVDQTTQTAGDYKVSENGLAITNTLTGTVDISGEKIWKDAAKDEERPDEITVELYREAAGESEYVTKQKVGTSTDWSFTFADQSKYDKDGNLYQYSVKEKGESSNQITYNGNTYKVAYSENGYNITNTLTGEYHPDVNPIKVTKHWMDDENSQNQRPETLKVSLTQNGTVVEGLTLTKADAQKPADNAAKDQEAEDQEDVQSTAGENSNDWMKAFADTYPMYDEEGNLYQYAVTEDKIENYTLKSTEGSVETGFVLTNVYDPGNTTITVQKAWNDNQDAEGLRPESITVTLLQNGNVYKEQEITGSLWQAKFDVPAADENGKIYTYTVDEKDVTLEGSDSYRKSIDGFTITNTLEGKTDVSGTKEWKNISPENRPESVTVELWRSLPGSDAVKMEGDAYTKVLSAENDWKYDFGTLDKYDESGKMYTYTIKETLIGETPIEETDYEAVLDGYNLINSLKEETKTAVTISGTKTWVDNDNQYGMRPESITVNLLCGTEIAATAEVTADQDGNWTYEFKDLPKYNMETGELLTYTIEEVSVENYETILNGYDLTNKLDESKIPQPEEPETPVEPEEPETPAEPEEPEQTTTVKTGDEANAAGFTAAAVIALGAAVVTIALRRRKTR</sequence>
<evidence type="ECO:0000256" key="2">
    <source>
        <dbReference type="SAM" id="Phobius"/>
    </source>
</evidence>
<name>A0ABT2TN24_9FIRM</name>
<dbReference type="Proteomes" id="UP001652442">
    <property type="component" value="Unassembled WGS sequence"/>
</dbReference>
<proteinExistence type="predicted"/>
<feature type="region of interest" description="Disordered" evidence="1">
    <location>
        <begin position="2865"/>
        <end position="2896"/>
    </location>
</feature>
<dbReference type="SUPFAM" id="SSF53300">
    <property type="entry name" value="vWA-like"/>
    <property type="match status" value="1"/>
</dbReference>
<feature type="domain" description="VWFA" evidence="3">
    <location>
        <begin position="121"/>
        <end position="273"/>
    </location>
</feature>
<dbReference type="EMBL" id="JAOQJQ010000009">
    <property type="protein sequence ID" value="MCU6763629.1"/>
    <property type="molecule type" value="Genomic_DNA"/>
</dbReference>
<feature type="transmembrane region" description="Helical" evidence="2">
    <location>
        <begin position="3285"/>
        <end position="3305"/>
    </location>
</feature>
<evidence type="ECO:0000313" key="5">
    <source>
        <dbReference type="Proteomes" id="UP001652442"/>
    </source>
</evidence>
<evidence type="ECO:0000313" key="4">
    <source>
        <dbReference type="EMBL" id="MCU6763629.1"/>
    </source>
</evidence>
<dbReference type="CDD" id="cd00198">
    <property type="entry name" value="vWFA"/>
    <property type="match status" value="1"/>
</dbReference>
<keyword evidence="5" id="KW-1185">Reference proteome</keyword>
<feature type="region of interest" description="Disordered" evidence="1">
    <location>
        <begin position="3243"/>
        <end position="3283"/>
    </location>
</feature>
<comment type="caution">
    <text evidence="4">The sequence shown here is derived from an EMBL/GenBank/DDBJ whole genome shotgun (WGS) entry which is preliminary data.</text>
</comment>
<feature type="compositionally biased region" description="Polar residues" evidence="1">
    <location>
        <begin position="2887"/>
        <end position="2896"/>
    </location>
</feature>
<feature type="compositionally biased region" description="Acidic residues" evidence="1">
    <location>
        <begin position="3251"/>
        <end position="3272"/>
    </location>
</feature>
<dbReference type="SUPFAM" id="SSF49478">
    <property type="entry name" value="Cna protein B-type domain"/>
    <property type="match status" value="16"/>
</dbReference>
<gene>
    <name evidence="4" type="ORF">OCV88_15075</name>
</gene>
<dbReference type="Gene3D" id="2.60.40.1140">
    <property type="entry name" value="Collagen-binding surface protein Cna, B-type domain"/>
    <property type="match status" value="17"/>
</dbReference>
<dbReference type="PROSITE" id="PS50234">
    <property type="entry name" value="VWFA"/>
    <property type="match status" value="1"/>
</dbReference>
<feature type="region of interest" description="Disordered" evidence="1">
    <location>
        <begin position="217"/>
        <end position="237"/>
    </location>
</feature>
<evidence type="ECO:0000259" key="3">
    <source>
        <dbReference type="PROSITE" id="PS50234"/>
    </source>
</evidence>
<dbReference type="SMART" id="SM00327">
    <property type="entry name" value="VWA"/>
    <property type="match status" value="1"/>
</dbReference>
<evidence type="ECO:0000256" key="1">
    <source>
        <dbReference type="SAM" id="MobiDB-lite"/>
    </source>
</evidence>
<dbReference type="Gene3D" id="3.40.50.410">
    <property type="entry name" value="von Willebrand factor, type A domain"/>
    <property type="match status" value="1"/>
</dbReference>
<feature type="compositionally biased region" description="Basic and acidic residues" evidence="1">
    <location>
        <begin position="2867"/>
        <end position="2879"/>
    </location>
</feature>
<dbReference type="RefSeq" id="WP_158426271.1">
    <property type="nucleotide sequence ID" value="NZ_JAOQJQ010000009.1"/>
</dbReference>
<accession>A0ABT2TN24</accession>
<dbReference type="InterPro" id="IPR036465">
    <property type="entry name" value="vWFA_dom_sf"/>
</dbReference>
<keyword evidence="2" id="KW-0472">Membrane</keyword>
<feature type="compositionally biased region" description="Low complexity" evidence="1">
    <location>
        <begin position="3273"/>
        <end position="3283"/>
    </location>
</feature>
<organism evidence="4 5">
    <name type="scientific">Brotonthovivens ammoniilytica</name>
    <dbReference type="NCBI Taxonomy" id="2981725"/>
    <lineage>
        <taxon>Bacteria</taxon>
        <taxon>Bacillati</taxon>
        <taxon>Bacillota</taxon>
        <taxon>Clostridia</taxon>
        <taxon>Lachnospirales</taxon>
        <taxon>Lachnospiraceae</taxon>
        <taxon>Brotonthovivens</taxon>
    </lineage>
</organism>
<keyword evidence="2" id="KW-1133">Transmembrane helix</keyword>
<dbReference type="CDD" id="cd00222">
    <property type="entry name" value="CollagenBindB"/>
    <property type="match status" value="15"/>
</dbReference>
<protein>
    <submittedName>
        <fullName evidence="4">Cna B-type domain-containing protein</fullName>
    </submittedName>
</protein>
<dbReference type="InterPro" id="IPR008454">
    <property type="entry name" value="Collagen-bd_Cna-like_B-typ_dom"/>
</dbReference>
<reference evidence="4 5" key="1">
    <citation type="journal article" date="2021" name="ISME Commun">
        <title>Automated analysis of genomic sequences facilitates high-throughput and comprehensive description of bacteria.</title>
        <authorList>
            <person name="Hitch T.C.A."/>
        </authorList>
    </citation>
    <scope>NUCLEOTIDE SEQUENCE [LARGE SCALE GENOMIC DNA]</scope>
    <source>
        <strain evidence="4 5">Sanger_109</strain>
    </source>
</reference>
<dbReference type="InterPro" id="IPR002035">
    <property type="entry name" value="VWF_A"/>
</dbReference>